<keyword evidence="1" id="KW-1133">Transmembrane helix</keyword>
<sequence>MSDKEAGFFMADAMMLLMLCLMIAQLILLAASMMERMDSYVVEALLSY</sequence>
<name>A0A9D2NPE6_9FIRM</name>
<dbReference type="Proteomes" id="UP000823896">
    <property type="component" value="Unassembled WGS sequence"/>
</dbReference>
<accession>A0A9D2NPE6</accession>
<feature type="transmembrane region" description="Helical" evidence="1">
    <location>
        <begin position="6"/>
        <end position="31"/>
    </location>
</feature>
<gene>
    <name evidence="2" type="ORF">H9702_00220</name>
</gene>
<dbReference type="AlphaFoldDB" id="A0A9D2NPE6"/>
<reference evidence="2" key="1">
    <citation type="journal article" date="2021" name="PeerJ">
        <title>Extensive microbial diversity within the chicken gut microbiome revealed by metagenomics and culture.</title>
        <authorList>
            <person name="Gilroy R."/>
            <person name="Ravi A."/>
            <person name="Getino M."/>
            <person name="Pursley I."/>
            <person name="Horton D.L."/>
            <person name="Alikhan N.F."/>
            <person name="Baker D."/>
            <person name="Gharbi K."/>
            <person name="Hall N."/>
            <person name="Watson M."/>
            <person name="Adriaenssens E.M."/>
            <person name="Foster-Nyarko E."/>
            <person name="Jarju S."/>
            <person name="Secka A."/>
            <person name="Antonio M."/>
            <person name="Oren A."/>
            <person name="Chaudhuri R.R."/>
            <person name="La Ragione R."/>
            <person name="Hildebrand F."/>
            <person name="Pallen M.J."/>
        </authorList>
    </citation>
    <scope>NUCLEOTIDE SEQUENCE</scope>
    <source>
        <strain evidence="2">CHK187-11901</strain>
    </source>
</reference>
<protein>
    <submittedName>
        <fullName evidence="2">Uncharacterized protein</fullName>
    </submittedName>
</protein>
<keyword evidence="1" id="KW-0812">Transmembrane</keyword>
<evidence type="ECO:0000256" key="1">
    <source>
        <dbReference type="SAM" id="Phobius"/>
    </source>
</evidence>
<comment type="caution">
    <text evidence="2">The sequence shown here is derived from an EMBL/GenBank/DDBJ whole genome shotgun (WGS) entry which is preliminary data.</text>
</comment>
<reference evidence="2" key="2">
    <citation type="submission" date="2021-04" db="EMBL/GenBank/DDBJ databases">
        <authorList>
            <person name="Gilroy R."/>
        </authorList>
    </citation>
    <scope>NUCLEOTIDE SEQUENCE</scope>
    <source>
        <strain evidence="2">CHK187-11901</strain>
    </source>
</reference>
<dbReference type="EMBL" id="DWWM01000001">
    <property type="protein sequence ID" value="HJC35542.1"/>
    <property type="molecule type" value="Genomic_DNA"/>
</dbReference>
<keyword evidence="1" id="KW-0472">Membrane</keyword>
<evidence type="ECO:0000313" key="2">
    <source>
        <dbReference type="EMBL" id="HJC35542.1"/>
    </source>
</evidence>
<evidence type="ECO:0000313" key="3">
    <source>
        <dbReference type="Proteomes" id="UP000823896"/>
    </source>
</evidence>
<organism evidence="2 3">
    <name type="scientific">Candidatus Merdibacter merdavium</name>
    <dbReference type="NCBI Taxonomy" id="2838692"/>
    <lineage>
        <taxon>Bacteria</taxon>
        <taxon>Bacillati</taxon>
        <taxon>Bacillota</taxon>
        <taxon>Erysipelotrichia</taxon>
        <taxon>Erysipelotrichales</taxon>
        <taxon>Erysipelotrichaceae</taxon>
        <taxon>Merdibacter</taxon>
    </lineage>
</organism>
<proteinExistence type="predicted"/>